<dbReference type="OrthoDB" id="3186544at2"/>
<dbReference type="InterPro" id="IPR005149">
    <property type="entry name" value="Tscrpt_reg_PadR_N"/>
</dbReference>
<evidence type="ECO:0000313" key="3">
    <source>
        <dbReference type="Proteomes" id="UP000248924"/>
    </source>
</evidence>
<dbReference type="SUPFAM" id="SSF46785">
    <property type="entry name" value="Winged helix' DNA-binding domain"/>
    <property type="match status" value="1"/>
</dbReference>
<gene>
    <name evidence="2" type="ORF">C1I95_23175</name>
</gene>
<evidence type="ECO:0000259" key="1">
    <source>
        <dbReference type="Pfam" id="PF03551"/>
    </source>
</evidence>
<dbReference type="PANTHER" id="PTHR43252:SF6">
    <property type="entry name" value="NEGATIVE TRANSCRIPTION REGULATOR PADR"/>
    <property type="match status" value="1"/>
</dbReference>
<dbReference type="InterPro" id="IPR036388">
    <property type="entry name" value="WH-like_DNA-bd_sf"/>
</dbReference>
<dbReference type="EMBL" id="POTY01000169">
    <property type="protein sequence ID" value="PZG13704.1"/>
    <property type="molecule type" value="Genomic_DNA"/>
</dbReference>
<dbReference type="RefSeq" id="WP_111216601.1">
    <property type="nucleotide sequence ID" value="NZ_POTY01000169.1"/>
</dbReference>
<accession>A0A2W2FDV9</accession>
<sequence length="180" mass="19707">MSTTHALLGILAGQGISHGYELKREHDRRLLGVKPLAFGQMYTTLARMLRDGYIAEAAHQRVGGPDRVAYRLTTDGRVELDNWLSEAVPPAAYISAQLFVKVLVALVATPDEATARSFLATQRAAHLARMRELTQVKTAGGASVTELAVADYLLNHLDADLRWMATTLDRIGQLRAEVQA</sequence>
<dbReference type="InterPro" id="IPR036390">
    <property type="entry name" value="WH_DNA-bd_sf"/>
</dbReference>
<keyword evidence="3" id="KW-1185">Reference proteome</keyword>
<dbReference type="Gene3D" id="1.10.10.10">
    <property type="entry name" value="Winged helix-like DNA-binding domain superfamily/Winged helix DNA-binding domain"/>
    <property type="match status" value="1"/>
</dbReference>
<protein>
    <submittedName>
        <fullName evidence="2">PadR family transcriptional regulator</fullName>
    </submittedName>
</protein>
<dbReference type="AlphaFoldDB" id="A0A2W2FDV9"/>
<feature type="domain" description="Transcription regulator PadR N-terminal" evidence="1">
    <location>
        <begin position="7"/>
        <end position="81"/>
    </location>
</feature>
<reference evidence="2 3" key="1">
    <citation type="submission" date="2018-01" db="EMBL/GenBank/DDBJ databases">
        <title>Draft genome sequence of Jishengella sp. NA12.</title>
        <authorList>
            <person name="Sahin N."/>
            <person name="Ay H."/>
            <person name="Saygin H."/>
        </authorList>
    </citation>
    <scope>NUCLEOTIDE SEQUENCE [LARGE SCALE GENOMIC DNA]</scope>
    <source>
        <strain evidence="2 3">NA12</strain>
    </source>
</reference>
<proteinExistence type="predicted"/>
<name>A0A2W2FDV9_9ACTN</name>
<evidence type="ECO:0000313" key="2">
    <source>
        <dbReference type="EMBL" id="PZG13704.1"/>
    </source>
</evidence>
<comment type="caution">
    <text evidence="2">The sequence shown here is derived from an EMBL/GenBank/DDBJ whole genome shotgun (WGS) entry which is preliminary data.</text>
</comment>
<dbReference type="Proteomes" id="UP000248924">
    <property type="component" value="Unassembled WGS sequence"/>
</dbReference>
<dbReference type="PANTHER" id="PTHR43252">
    <property type="entry name" value="TRANSCRIPTIONAL REGULATOR YQJI"/>
    <property type="match status" value="1"/>
</dbReference>
<dbReference type="Pfam" id="PF03551">
    <property type="entry name" value="PadR"/>
    <property type="match status" value="1"/>
</dbReference>
<organism evidence="2 3">
    <name type="scientific">Micromonospora craterilacus</name>
    <dbReference type="NCBI Taxonomy" id="1655439"/>
    <lineage>
        <taxon>Bacteria</taxon>
        <taxon>Bacillati</taxon>
        <taxon>Actinomycetota</taxon>
        <taxon>Actinomycetes</taxon>
        <taxon>Micromonosporales</taxon>
        <taxon>Micromonosporaceae</taxon>
        <taxon>Micromonospora</taxon>
    </lineage>
</organism>